<dbReference type="AlphaFoldDB" id="A0A453JEU9"/>
<reference evidence="2" key="5">
    <citation type="journal article" date="2021" name="G3 (Bethesda)">
        <title>Aegilops tauschii genome assembly Aet v5.0 features greater sequence contiguity and improved annotation.</title>
        <authorList>
            <person name="Wang L."/>
            <person name="Zhu T."/>
            <person name="Rodriguez J.C."/>
            <person name="Deal K.R."/>
            <person name="Dubcovsky J."/>
            <person name="McGuire P.E."/>
            <person name="Lux T."/>
            <person name="Spannagl M."/>
            <person name="Mayer K.F.X."/>
            <person name="Baldrich P."/>
            <person name="Meyers B.C."/>
            <person name="Huo N."/>
            <person name="Gu Y.Q."/>
            <person name="Zhou H."/>
            <person name="Devos K.M."/>
            <person name="Bennetzen J.L."/>
            <person name="Unver T."/>
            <person name="Budak H."/>
            <person name="Gulick P.J."/>
            <person name="Galiba G."/>
            <person name="Kalapos B."/>
            <person name="Nelson D.R."/>
            <person name="Li P."/>
            <person name="You F.M."/>
            <person name="Luo M.C."/>
            <person name="Dvorak J."/>
        </authorList>
    </citation>
    <scope>NUCLEOTIDE SEQUENCE [LARGE SCALE GENOMIC DNA]</scope>
    <source>
        <strain evidence="2">cv. AL8/78</strain>
    </source>
</reference>
<evidence type="ECO:0000313" key="3">
    <source>
        <dbReference type="Proteomes" id="UP000015105"/>
    </source>
</evidence>
<reference evidence="2" key="4">
    <citation type="submission" date="2019-03" db="UniProtKB">
        <authorList>
            <consortium name="EnsemblPlants"/>
        </authorList>
    </citation>
    <scope>IDENTIFICATION</scope>
</reference>
<sequence>AGRQRCCLLLSSVACFSHTTNFRFHSLAVVAVVNQEKGLRSRGGLDRTGFEMARGEVEVVLTLLFNLLLLVFLVKLLVAMFSTKLTVILLYLALLVFAMALSGRFPGGEFL</sequence>
<keyword evidence="3" id="KW-1185">Reference proteome</keyword>
<feature type="transmembrane region" description="Helical" evidence="1">
    <location>
        <begin position="59"/>
        <end position="78"/>
    </location>
</feature>
<name>A0A453JEU9_AEGTS</name>
<keyword evidence="1" id="KW-1133">Transmembrane helix</keyword>
<reference evidence="3" key="2">
    <citation type="journal article" date="2017" name="Nat. Plants">
        <title>The Aegilops tauschii genome reveals multiple impacts of transposons.</title>
        <authorList>
            <person name="Zhao G."/>
            <person name="Zou C."/>
            <person name="Li K."/>
            <person name="Wang K."/>
            <person name="Li T."/>
            <person name="Gao L."/>
            <person name="Zhang X."/>
            <person name="Wang H."/>
            <person name="Yang Z."/>
            <person name="Liu X."/>
            <person name="Jiang W."/>
            <person name="Mao L."/>
            <person name="Kong X."/>
            <person name="Jiao Y."/>
            <person name="Jia J."/>
        </authorList>
    </citation>
    <scope>NUCLEOTIDE SEQUENCE [LARGE SCALE GENOMIC DNA]</scope>
    <source>
        <strain evidence="3">cv. AL8/78</strain>
    </source>
</reference>
<organism evidence="2 3">
    <name type="scientific">Aegilops tauschii subsp. strangulata</name>
    <name type="common">Goatgrass</name>
    <dbReference type="NCBI Taxonomy" id="200361"/>
    <lineage>
        <taxon>Eukaryota</taxon>
        <taxon>Viridiplantae</taxon>
        <taxon>Streptophyta</taxon>
        <taxon>Embryophyta</taxon>
        <taxon>Tracheophyta</taxon>
        <taxon>Spermatophyta</taxon>
        <taxon>Magnoliopsida</taxon>
        <taxon>Liliopsida</taxon>
        <taxon>Poales</taxon>
        <taxon>Poaceae</taxon>
        <taxon>BOP clade</taxon>
        <taxon>Pooideae</taxon>
        <taxon>Triticodae</taxon>
        <taxon>Triticeae</taxon>
        <taxon>Triticinae</taxon>
        <taxon>Aegilops</taxon>
    </lineage>
</organism>
<dbReference type="Gramene" id="AET5Gv20002900.1">
    <property type="protein sequence ID" value="AET5Gv20002900.1"/>
    <property type="gene ID" value="AET5Gv20002900"/>
</dbReference>
<dbReference type="Proteomes" id="UP000015105">
    <property type="component" value="Chromosome 5D"/>
</dbReference>
<protein>
    <submittedName>
        <fullName evidence="2">Uncharacterized protein</fullName>
    </submittedName>
</protein>
<reference evidence="2" key="3">
    <citation type="journal article" date="2017" name="Nature">
        <title>Genome sequence of the progenitor of the wheat D genome Aegilops tauschii.</title>
        <authorList>
            <person name="Luo M.C."/>
            <person name="Gu Y.Q."/>
            <person name="Puiu D."/>
            <person name="Wang H."/>
            <person name="Twardziok S.O."/>
            <person name="Deal K.R."/>
            <person name="Huo N."/>
            <person name="Zhu T."/>
            <person name="Wang L."/>
            <person name="Wang Y."/>
            <person name="McGuire P.E."/>
            <person name="Liu S."/>
            <person name="Long H."/>
            <person name="Ramasamy R.K."/>
            <person name="Rodriguez J.C."/>
            <person name="Van S.L."/>
            <person name="Yuan L."/>
            <person name="Wang Z."/>
            <person name="Xia Z."/>
            <person name="Xiao L."/>
            <person name="Anderson O.D."/>
            <person name="Ouyang S."/>
            <person name="Liang Y."/>
            <person name="Zimin A.V."/>
            <person name="Pertea G."/>
            <person name="Qi P."/>
            <person name="Bennetzen J.L."/>
            <person name="Dai X."/>
            <person name="Dawson M.W."/>
            <person name="Muller H.G."/>
            <person name="Kugler K."/>
            <person name="Rivarola-Duarte L."/>
            <person name="Spannagl M."/>
            <person name="Mayer K.F.X."/>
            <person name="Lu F.H."/>
            <person name="Bevan M.W."/>
            <person name="Leroy P."/>
            <person name="Li P."/>
            <person name="You F.M."/>
            <person name="Sun Q."/>
            <person name="Liu Z."/>
            <person name="Lyons E."/>
            <person name="Wicker T."/>
            <person name="Salzberg S.L."/>
            <person name="Devos K.M."/>
            <person name="Dvorak J."/>
        </authorList>
    </citation>
    <scope>NUCLEOTIDE SEQUENCE [LARGE SCALE GENOMIC DNA]</scope>
    <source>
        <strain evidence="2">cv. AL8/78</strain>
    </source>
</reference>
<proteinExistence type="predicted"/>
<feature type="transmembrane region" description="Helical" evidence="1">
    <location>
        <begin position="85"/>
        <end position="105"/>
    </location>
</feature>
<evidence type="ECO:0000256" key="1">
    <source>
        <dbReference type="SAM" id="Phobius"/>
    </source>
</evidence>
<keyword evidence="1" id="KW-0812">Transmembrane</keyword>
<keyword evidence="1" id="KW-0472">Membrane</keyword>
<dbReference type="EnsemblPlants" id="AET5Gv20002900.1">
    <property type="protein sequence ID" value="AET5Gv20002900.1"/>
    <property type="gene ID" value="AET5Gv20002900"/>
</dbReference>
<evidence type="ECO:0000313" key="2">
    <source>
        <dbReference type="EnsemblPlants" id="AET5Gv20002900.1"/>
    </source>
</evidence>
<accession>A0A453JEU9</accession>
<reference evidence="3" key="1">
    <citation type="journal article" date="2014" name="Science">
        <title>Ancient hybridizations among the ancestral genomes of bread wheat.</title>
        <authorList>
            <consortium name="International Wheat Genome Sequencing Consortium,"/>
            <person name="Marcussen T."/>
            <person name="Sandve S.R."/>
            <person name="Heier L."/>
            <person name="Spannagl M."/>
            <person name="Pfeifer M."/>
            <person name="Jakobsen K.S."/>
            <person name="Wulff B.B."/>
            <person name="Steuernagel B."/>
            <person name="Mayer K.F."/>
            <person name="Olsen O.A."/>
        </authorList>
    </citation>
    <scope>NUCLEOTIDE SEQUENCE [LARGE SCALE GENOMIC DNA]</scope>
    <source>
        <strain evidence="3">cv. AL8/78</strain>
    </source>
</reference>